<sequence>MPYALPTHNRIPPVASNVTSNQLGERERVDRKRRSLSARDIQLPPRHGKSLDPNITTDNCS</sequence>
<organism evidence="2 3">
    <name type="scientific">Moniliophthora roreri</name>
    <name type="common">Frosty pod rot fungus</name>
    <name type="synonym">Monilia roreri</name>
    <dbReference type="NCBI Taxonomy" id="221103"/>
    <lineage>
        <taxon>Eukaryota</taxon>
        <taxon>Fungi</taxon>
        <taxon>Dikarya</taxon>
        <taxon>Basidiomycota</taxon>
        <taxon>Agaricomycotina</taxon>
        <taxon>Agaricomycetes</taxon>
        <taxon>Agaricomycetidae</taxon>
        <taxon>Agaricales</taxon>
        <taxon>Marasmiineae</taxon>
        <taxon>Marasmiaceae</taxon>
        <taxon>Moniliophthora</taxon>
    </lineage>
</organism>
<reference evidence="2 3" key="1">
    <citation type="submission" date="2015-12" db="EMBL/GenBank/DDBJ databases">
        <title>Draft genome sequence of Moniliophthora roreri, the causal agent of frosty pod rot of cacao.</title>
        <authorList>
            <person name="Aime M.C."/>
            <person name="Diaz-Valderrama J.R."/>
            <person name="Kijpornyongpan T."/>
            <person name="Phillips-Mora W."/>
        </authorList>
    </citation>
    <scope>NUCLEOTIDE SEQUENCE [LARGE SCALE GENOMIC DNA]</scope>
    <source>
        <strain evidence="2 3">MCA 2952</strain>
    </source>
</reference>
<feature type="region of interest" description="Disordered" evidence="1">
    <location>
        <begin position="1"/>
        <end position="61"/>
    </location>
</feature>
<gene>
    <name evidence="2" type="ORF">WG66_13552</name>
</gene>
<dbReference type="AlphaFoldDB" id="A0A0W0FC80"/>
<dbReference type="EMBL" id="LATX01002129">
    <property type="protein sequence ID" value="KTB33857.1"/>
    <property type="molecule type" value="Genomic_DNA"/>
</dbReference>
<protein>
    <submittedName>
        <fullName evidence="2">Uncharacterized protein</fullName>
    </submittedName>
</protein>
<dbReference type="Proteomes" id="UP000054988">
    <property type="component" value="Unassembled WGS sequence"/>
</dbReference>
<evidence type="ECO:0000313" key="2">
    <source>
        <dbReference type="EMBL" id="KTB33857.1"/>
    </source>
</evidence>
<evidence type="ECO:0000313" key="3">
    <source>
        <dbReference type="Proteomes" id="UP000054988"/>
    </source>
</evidence>
<name>A0A0W0FC80_MONRR</name>
<comment type="caution">
    <text evidence="2">The sequence shown here is derived from an EMBL/GenBank/DDBJ whole genome shotgun (WGS) entry which is preliminary data.</text>
</comment>
<accession>A0A0W0FC80</accession>
<evidence type="ECO:0000256" key="1">
    <source>
        <dbReference type="SAM" id="MobiDB-lite"/>
    </source>
</evidence>
<proteinExistence type="predicted"/>